<protein>
    <submittedName>
        <fullName evidence="2">DUF411 domain-containing protein</fullName>
    </submittedName>
</protein>
<dbReference type="Pfam" id="PF04214">
    <property type="entry name" value="DUF411"/>
    <property type="match status" value="1"/>
</dbReference>
<sequence length="149" mass="15950">MKVSHPLLRAALFSGATMISTLAAAGEAITVYKSPACGCCEAWISHLKENGFDVTAHDTADINRIKVDAGLTRNLASCHTAFVGDYVIEGHVPAADIHRLLAEAPQARGLSVPGMPIGSPGMEMDGRRDAYQVLLFNQDGQTRPFAHYD</sequence>
<feature type="signal peptide" evidence="1">
    <location>
        <begin position="1"/>
        <end position="25"/>
    </location>
</feature>
<keyword evidence="1" id="KW-0732">Signal</keyword>
<accession>A0ABY1ZJU5</accession>
<proteinExistence type="predicted"/>
<keyword evidence="3" id="KW-1185">Reference proteome</keyword>
<evidence type="ECO:0000313" key="3">
    <source>
        <dbReference type="Proteomes" id="UP000313645"/>
    </source>
</evidence>
<name>A0ABY1ZJU5_9GAMM</name>
<dbReference type="EMBL" id="SJDL01000018">
    <property type="protein sequence ID" value="TBW54889.1"/>
    <property type="molecule type" value="Genomic_DNA"/>
</dbReference>
<evidence type="ECO:0000256" key="1">
    <source>
        <dbReference type="SAM" id="SignalP"/>
    </source>
</evidence>
<reference evidence="2 3" key="1">
    <citation type="submission" date="2019-02" db="EMBL/GenBank/DDBJ databases">
        <title>Marinobacter halodurans sp. nov., a marine bacterium isolated from sea tidal flat.</title>
        <authorList>
            <person name="Yoo Y."/>
            <person name="Lee D.W."/>
            <person name="Kim B.S."/>
            <person name="Kim J.-J."/>
        </authorList>
    </citation>
    <scope>NUCLEOTIDE SEQUENCE [LARGE SCALE GENOMIC DNA]</scope>
    <source>
        <strain evidence="2 3">YJ-S3-2</strain>
    </source>
</reference>
<dbReference type="InterPro" id="IPR007332">
    <property type="entry name" value="DUF411"/>
</dbReference>
<feature type="chain" id="PRO_5046485541" evidence="1">
    <location>
        <begin position="26"/>
        <end position="149"/>
    </location>
</feature>
<comment type="caution">
    <text evidence="2">The sequence shown here is derived from an EMBL/GenBank/DDBJ whole genome shotgun (WGS) entry which is preliminary data.</text>
</comment>
<gene>
    <name evidence="2" type="ORF">EZI54_12630</name>
</gene>
<dbReference type="Proteomes" id="UP000313645">
    <property type="component" value="Unassembled WGS sequence"/>
</dbReference>
<organism evidence="2 3">
    <name type="scientific">Marinobacter halodurans</name>
    <dbReference type="NCBI Taxonomy" id="2528979"/>
    <lineage>
        <taxon>Bacteria</taxon>
        <taxon>Pseudomonadati</taxon>
        <taxon>Pseudomonadota</taxon>
        <taxon>Gammaproteobacteria</taxon>
        <taxon>Pseudomonadales</taxon>
        <taxon>Marinobacteraceae</taxon>
        <taxon>Marinobacter</taxon>
    </lineage>
</organism>
<evidence type="ECO:0000313" key="2">
    <source>
        <dbReference type="EMBL" id="TBW54889.1"/>
    </source>
</evidence>
<dbReference type="RefSeq" id="WP_131482248.1">
    <property type="nucleotide sequence ID" value="NZ_SJDL01000018.1"/>
</dbReference>